<dbReference type="EMBL" id="BQNB010015819">
    <property type="protein sequence ID" value="GJT44498.1"/>
    <property type="molecule type" value="Genomic_DNA"/>
</dbReference>
<reference evidence="1" key="1">
    <citation type="journal article" date="2022" name="Int. J. Mol. Sci.">
        <title>Draft Genome of Tanacetum Coccineum: Genomic Comparison of Closely Related Tanacetum-Family Plants.</title>
        <authorList>
            <person name="Yamashiro T."/>
            <person name="Shiraishi A."/>
            <person name="Nakayama K."/>
            <person name="Satake H."/>
        </authorList>
    </citation>
    <scope>NUCLEOTIDE SEQUENCE</scope>
</reference>
<evidence type="ECO:0000313" key="1">
    <source>
        <dbReference type="EMBL" id="GJT44498.1"/>
    </source>
</evidence>
<reference evidence="1" key="2">
    <citation type="submission" date="2022-01" db="EMBL/GenBank/DDBJ databases">
        <authorList>
            <person name="Yamashiro T."/>
            <person name="Shiraishi A."/>
            <person name="Satake H."/>
            <person name="Nakayama K."/>
        </authorList>
    </citation>
    <scope>NUCLEOTIDE SEQUENCE</scope>
</reference>
<evidence type="ECO:0000313" key="2">
    <source>
        <dbReference type="Proteomes" id="UP001151760"/>
    </source>
</evidence>
<gene>
    <name evidence="1" type="ORF">Tco_0953213</name>
</gene>
<dbReference type="Proteomes" id="UP001151760">
    <property type="component" value="Unassembled WGS sequence"/>
</dbReference>
<name>A0ABQ5DZL6_9ASTR</name>
<keyword evidence="2" id="KW-1185">Reference proteome</keyword>
<comment type="caution">
    <text evidence="1">The sequence shown here is derived from an EMBL/GenBank/DDBJ whole genome shotgun (WGS) entry which is preliminary data.</text>
</comment>
<organism evidence="1 2">
    <name type="scientific">Tanacetum coccineum</name>
    <dbReference type="NCBI Taxonomy" id="301880"/>
    <lineage>
        <taxon>Eukaryota</taxon>
        <taxon>Viridiplantae</taxon>
        <taxon>Streptophyta</taxon>
        <taxon>Embryophyta</taxon>
        <taxon>Tracheophyta</taxon>
        <taxon>Spermatophyta</taxon>
        <taxon>Magnoliopsida</taxon>
        <taxon>eudicotyledons</taxon>
        <taxon>Gunneridae</taxon>
        <taxon>Pentapetalae</taxon>
        <taxon>asterids</taxon>
        <taxon>campanulids</taxon>
        <taxon>Asterales</taxon>
        <taxon>Asteraceae</taxon>
        <taxon>Asteroideae</taxon>
        <taxon>Anthemideae</taxon>
        <taxon>Anthemidinae</taxon>
        <taxon>Tanacetum</taxon>
    </lineage>
</organism>
<sequence length="223" mass="25480">MDNLNLLYQDIGTSSSSGRHLTQEEAEKEALAIRISQRYALFEEERPEKDDPGAFIFPIRLEGKVNENALVDSVSDINTMPYQIFETLGKEDMKKIDRGIIMINHTQAEAMGKLSNVLSESDGDDEEEYVIKRNKFGAPIYGPEPALYLNCTNPEDRSSAIQIVTTPFWKIIVWKKAVSFLGSLHVPLKQVNWKPDHKGCYTNEEATEQWRAKIRLTDPYRNI</sequence>
<proteinExistence type="predicted"/>
<protein>
    <submittedName>
        <fullName evidence="1">Uncharacterized protein</fullName>
    </submittedName>
</protein>
<accession>A0ABQ5DZL6</accession>